<proteinExistence type="predicted"/>
<organism evidence="1 2">
    <name type="scientific">Lophium mytilinum</name>
    <dbReference type="NCBI Taxonomy" id="390894"/>
    <lineage>
        <taxon>Eukaryota</taxon>
        <taxon>Fungi</taxon>
        <taxon>Dikarya</taxon>
        <taxon>Ascomycota</taxon>
        <taxon>Pezizomycotina</taxon>
        <taxon>Dothideomycetes</taxon>
        <taxon>Pleosporomycetidae</taxon>
        <taxon>Mytilinidiales</taxon>
        <taxon>Mytilinidiaceae</taxon>
        <taxon>Lophium</taxon>
    </lineage>
</organism>
<protein>
    <submittedName>
        <fullName evidence="1">Uncharacterized protein</fullName>
    </submittedName>
</protein>
<keyword evidence="2" id="KW-1185">Reference proteome</keyword>
<sequence>MPLAPLERLPTEILEEIFKHSLWNLDLPLASPHLASKLASNHCYQGICSAYLSVPIGDRVRQTRIQSRIFACRFMTWDFFKIYLTRAYEEVGCICGDDDCFTPIWPPAFSDPASMPFTIGHLPQLSYIKCRIPIKLLHGPWTEEKTQFLRFLIQTSSMTVDWADKETRRLAVQGKKEAILARNYSVVDLFNHNRRLGKPPGLDLVRFAVMEGGCDRTIVFDIMNTARTWGVRYWTSDILDDWVKKAVEEGNPKGAWLKVKLDELRSNKALTSDVGNYEMEGDVLQVNGAGGSRVGEVRSRVRWRLDRRLDLLRS</sequence>
<gene>
    <name evidence="1" type="ORF">BU16DRAFT_449228</name>
</gene>
<name>A0A6A6RD02_9PEZI</name>
<dbReference type="EMBL" id="MU004181">
    <property type="protein sequence ID" value="KAF2502344.1"/>
    <property type="molecule type" value="Genomic_DNA"/>
</dbReference>
<dbReference type="AlphaFoldDB" id="A0A6A6RD02"/>
<reference evidence="1" key="1">
    <citation type="journal article" date="2020" name="Stud. Mycol.">
        <title>101 Dothideomycetes genomes: a test case for predicting lifestyles and emergence of pathogens.</title>
        <authorList>
            <person name="Haridas S."/>
            <person name="Albert R."/>
            <person name="Binder M."/>
            <person name="Bloem J."/>
            <person name="Labutti K."/>
            <person name="Salamov A."/>
            <person name="Andreopoulos B."/>
            <person name="Baker S."/>
            <person name="Barry K."/>
            <person name="Bills G."/>
            <person name="Bluhm B."/>
            <person name="Cannon C."/>
            <person name="Castanera R."/>
            <person name="Culley D."/>
            <person name="Daum C."/>
            <person name="Ezra D."/>
            <person name="Gonzalez J."/>
            <person name="Henrissat B."/>
            <person name="Kuo A."/>
            <person name="Liang C."/>
            <person name="Lipzen A."/>
            <person name="Lutzoni F."/>
            <person name="Magnuson J."/>
            <person name="Mondo S."/>
            <person name="Nolan M."/>
            <person name="Ohm R."/>
            <person name="Pangilinan J."/>
            <person name="Park H.-J."/>
            <person name="Ramirez L."/>
            <person name="Alfaro M."/>
            <person name="Sun H."/>
            <person name="Tritt A."/>
            <person name="Yoshinaga Y."/>
            <person name="Zwiers L.-H."/>
            <person name="Turgeon B."/>
            <person name="Goodwin S."/>
            <person name="Spatafora J."/>
            <person name="Crous P."/>
            <person name="Grigoriev I."/>
        </authorList>
    </citation>
    <scope>NUCLEOTIDE SEQUENCE</scope>
    <source>
        <strain evidence="1">CBS 269.34</strain>
    </source>
</reference>
<dbReference type="Proteomes" id="UP000799750">
    <property type="component" value="Unassembled WGS sequence"/>
</dbReference>
<dbReference type="OrthoDB" id="4167490at2759"/>
<evidence type="ECO:0000313" key="2">
    <source>
        <dbReference type="Proteomes" id="UP000799750"/>
    </source>
</evidence>
<accession>A0A6A6RD02</accession>
<evidence type="ECO:0000313" key="1">
    <source>
        <dbReference type="EMBL" id="KAF2502344.1"/>
    </source>
</evidence>